<evidence type="ECO:0000313" key="7">
    <source>
        <dbReference type="Proteomes" id="UP000481858"/>
    </source>
</evidence>
<dbReference type="SUPFAM" id="SSF57701">
    <property type="entry name" value="Zn2/Cys6 DNA-binding domain"/>
    <property type="match status" value="1"/>
</dbReference>
<evidence type="ECO:0000259" key="5">
    <source>
        <dbReference type="PROSITE" id="PS50048"/>
    </source>
</evidence>
<feature type="region of interest" description="Disordered" evidence="4">
    <location>
        <begin position="1"/>
        <end position="24"/>
    </location>
</feature>
<dbReference type="AlphaFoldDB" id="A0A7C8J870"/>
<sequence>MSPQTGGQIVDLRSESSHPVLNGKYRRNGKLQSCEPCRKSKLRCDHVVPTCSRCVKRKCAEKCVYHPHPLTKKRQAAERAPPTPATTINEEASPTILPTVESSEPGSPSSPEYHSLGVPRLNYEQAALPGPANLNRAASAPPLHSHYNGEPGRVNPGFFGATNPMCIFSENLSKLGVVSTELEGPQLPRLTISNDQIVRGSQILSFLKDSSLVHDFVNRSFDIGDGVVNVCIEPVMKQWLMKLWANHGETLKKRNPEKLRRLSELLWHNTLTSIAVKEDMDYKAWASLATGMNIRWEVIGIIAALIGQCATTLSRSDILLTQHNVSKPILARRMSEISSTCLDFARNCEALDDLLVWLIIENSVLTASLKGDGSYAVYRESGEFVNAVVAMGLHVDVKQGKQRIPFFIEQIRTRIVAGAYSCEISMASYLGRPPRLPYRYCNIIPPLDIPDSQLIAGEDEIARVIASLDENGYSRSGKTSRATFMKAWIGISPRREEVLDLALGKYSRDEILRRAEEIQKKSTEYWESLPPFIRSMENDSYDYSEVGPHKKRPLETLLKINLRQGYRANELLLQRVLIRKTGASWDKLVEAASSIFEDILEVTKRHDLASILQSNISALLAVAGLRSASVIAVELLKQEQLPNYPKNPLLPRSRTIQDLSVFAARLGDVDPSDGSFTVCDQGRKVITRILDKILSPPNLSERPIASHLQHEQHHEAHGNEGMDMSVFQGDVAPHQEWPLLDPLDFQMGEANWGIEVPFLGHDSDFVQWLESVDWEKPIFRPGSEPKLLKTETARSGIFDGYTFGGASINLGVDIVKMVHQHGDGVDIPPEHKRHHLGSWLPADHRVQHDWMAKHIAHIDSHPPKPLIPVIQEFKEFIEGNSRIYMYFEQMWNEVPLKQPYYHDPTGKRQIRDYQHMLAVLNHIFTQAPQWNDTAFGVGMVGVPMVSIFDYVMATPSGHAAFLDPDVNKMLKKVLNEWGKFLKSPKSAEVLTTERTGWFSQHGKTDLMEVANAPLKTSHAFEDMYICDPQAKHHGYTSWDDFFTRQLRPDVRPLAGPNDASVIANACESTPYNLSRNAALRAKFWIKGQPYSVLDMLAHDPLSAQFNSATVYQAFLSALSYHRWHSPVSGRIVRAFVKDGTYFSEPLFTDPSPSPANPSLYSIDAQGFKASQGYLTALATRAVVFIQADNPAIGLMAFVGVGMDEVSTCEITVQQGQHIDKGEQLGMFHFGGSSHCLLFREDVKVDQFPNIGINQNVPVRSQVAVVRL</sequence>
<accession>A0A7C8J870</accession>
<dbReference type="Gene3D" id="4.10.240.10">
    <property type="entry name" value="Zn(2)-C6 fungal-type DNA-binding domain"/>
    <property type="match status" value="1"/>
</dbReference>
<dbReference type="OrthoDB" id="4898680at2759"/>
<dbReference type="GO" id="GO:0006646">
    <property type="term" value="P:phosphatidylethanolamine biosynthetic process"/>
    <property type="evidence" value="ECO:0007669"/>
    <property type="project" value="TreeGrafter"/>
</dbReference>
<dbReference type="EMBL" id="WUBL01000002">
    <property type="protein sequence ID" value="KAF2973139.1"/>
    <property type="molecule type" value="Genomic_DNA"/>
</dbReference>
<keyword evidence="3" id="KW-0539">Nucleus</keyword>
<evidence type="ECO:0000313" key="6">
    <source>
        <dbReference type="EMBL" id="KAF2973139.1"/>
    </source>
</evidence>
<dbReference type="CDD" id="cd00067">
    <property type="entry name" value="GAL4"/>
    <property type="match status" value="1"/>
</dbReference>
<dbReference type="GO" id="GO:0000981">
    <property type="term" value="F:DNA-binding transcription factor activity, RNA polymerase II-specific"/>
    <property type="evidence" value="ECO:0007669"/>
    <property type="project" value="InterPro"/>
</dbReference>
<reference evidence="6 7" key="1">
    <citation type="submission" date="2019-12" db="EMBL/GenBank/DDBJ databases">
        <title>Draft genome sequence of the ascomycete Xylaria multiplex DSM 110363.</title>
        <authorList>
            <person name="Buettner E."/>
            <person name="Kellner H."/>
        </authorList>
    </citation>
    <scope>NUCLEOTIDE SEQUENCE [LARGE SCALE GENOMIC DNA]</scope>
    <source>
        <strain evidence="6 7">DSM 110363</strain>
    </source>
</reference>
<dbReference type="InParanoid" id="A0A7C8J870"/>
<dbReference type="Pfam" id="PF02666">
    <property type="entry name" value="PS_Dcarbxylase"/>
    <property type="match status" value="1"/>
</dbReference>
<dbReference type="PROSITE" id="PS50048">
    <property type="entry name" value="ZN2_CY6_FUNGAL_2"/>
    <property type="match status" value="1"/>
</dbReference>
<dbReference type="InterPro" id="IPR001138">
    <property type="entry name" value="Zn2Cys6_DnaBD"/>
</dbReference>
<dbReference type="GO" id="GO:0004609">
    <property type="term" value="F:phosphatidylserine decarboxylase activity"/>
    <property type="evidence" value="ECO:0007669"/>
    <property type="project" value="InterPro"/>
</dbReference>
<dbReference type="Pfam" id="PF00172">
    <property type="entry name" value="Zn_clus"/>
    <property type="match status" value="1"/>
</dbReference>
<dbReference type="PANTHER" id="PTHR10067:SF9">
    <property type="entry name" value="PHOSPHATIDYLSERINE DECARBOXYLASE FAMILY PROTEIN (AFU_ORTHOLOGUE AFUA_7G01730)"/>
    <property type="match status" value="1"/>
</dbReference>
<keyword evidence="1" id="KW-0210">Decarboxylase</keyword>
<evidence type="ECO:0000256" key="2">
    <source>
        <dbReference type="ARBA" id="ARBA00023239"/>
    </source>
</evidence>
<dbReference type="CDD" id="cd12148">
    <property type="entry name" value="fungal_TF_MHR"/>
    <property type="match status" value="1"/>
</dbReference>
<organism evidence="6 7">
    <name type="scientific">Xylaria multiplex</name>
    <dbReference type="NCBI Taxonomy" id="323545"/>
    <lineage>
        <taxon>Eukaryota</taxon>
        <taxon>Fungi</taxon>
        <taxon>Dikarya</taxon>
        <taxon>Ascomycota</taxon>
        <taxon>Pezizomycotina</taxon>
        <taxon>Sordariomycetes</taxon>
        <taxon>Xylariomycetidae</taxon>
        <taxon>Xylariales</taxon>
        <taxon>Xylariaceae</taxon>
        <taxon>Xylaria</taxon>
    </lineage>
</organism>
<keyword evidence="2" id="KW-0456">Lyase</keyword>
<dbReference type="Pfam" id="PF12588">
    <property type="entry name" value="PSDC"/>
    <property type="match status" value="1"/>
</dbReference>
<dbReference type="InterPro" id="IPR036864">
    <property type="entry name" value="Zn2-C6_fun-type_DNA-bd_sf"/>
</dbReference>
<evidence type="ECO:0000256" key="1">
    <source>
        <dbReference type="ARBA" id="ARBA00022793"/>
    </source>
</evidence>
<keyword evidence="7" id="KW-1185">Reference proteome</keyword>
<feature type="domain" description="Zn(2)-C6 fungal-type" evidence="5">
    <location>
        <begin position="33"/>
        <end position="65"/>
    </location>
</feature>
<dbReference type="GO" id="GO:0008270">
    <property type="term" value="F:zinc ion binding"/>
    <property type="evidence" value="ECO:0007669"/>
    <property type="project" value="InterPro"/>
</dbReference>
<dbReference type="InterPro" id="IPR022237">
    <property type="entry name" value="PsiD-like"/>
</dbReference>
<dbReference type="Proteomes" id="UP000481858">
    <property type="component" value="Unassembled WGS sequence"/>
</dbReference>
<gene>
    <name evidence="6" type="ORF">GQX73_g272</name>
</gene>
<dbReference type="PROSITE" id="PS00463">
    <property type="entry name" value="ZN2_CY6_FUNGAL_1"/>
    <property type="match status" value="1"/>
</dbReference>
<dbReference type="InterPro" id="IPR003817">
    <property type="entry name" value="PS_Dcarbxylase"/>
</dbReference>
<name>A0A7C8J870_9PEZI</name>
<dbReference type="GO" id="GO:0005739">
    <property type="term" value="C:mitochondrion"/>
    <property type="evidence" value="ECO:0007669"/>
    <property type="project" value="TreeGrafter"/>
</dbReference>
<evidence type="ECO:0000256" key="3">
    <source>
        <dbReference type="ARBA" id="ARBA00023242"/>
    </source>
</evidence>
<evidence type="ECO:0000256" key="4">
    <source>
        <dbReference type="SAM" id="MobiDB-lite"/>
    </source>
</evidence>
<protein>
    <recommendedName>
        <fullName evidence="5">Zn(2)-C6 fungal-type domain-containing protein</fullName>
    </recommendedName>
</protein>
<feature type="region of interest" description="Disordered" evidence="4">
    <location>
        <begin position="71"/>
        <end position="116"/>
    </location>
</feature>
<dbReference type="PANTHER" id="PTHR10067">
    <property type="entry name" value="PHOSPHATIDYLSERINE DECARBOXYLASE"/>
    <property type="match status" value="1"/>
</dbReference>
<proteinExistence type="predicted"/>
<comment type="caution">
    <text evidence="6">The sequence shown here is derived from an EMBL/GenBank/DDBJ whole genome shotgun (WGS) entry which is preliminary data.</text>
</comment>
<dbReference type="SMART" id="SM00066">
    <property type="entry name" value="GAL4"/>
    <property type="match status" value="1"/>
</dbReference>
<feature type="compositionally biased region" description="Low complexity" evidence="4">
    <location>
        <begin position="101"/>
        <end position="112"/>
    </location>
</feature>